<dbReference type="InterPro" id="IPR014862">
    <property type="entry name" value="TrwC"/>
</dbReference>
<feature type="compositionally biased region" description="Basic and acidic residues" evidence="1">
    <location>
        <begin position="476"/>
        <end position="489"/>
    </location>
</feature>
<keyword evidence="4" id="KW-1185">Reference proteome</keyword>
<feature type="compositionally biased region" description="Basic residues" evidence="1">
    <location>
        <begin position="589"/>
        <end position="598"/>
    </location>
</feature>
<protein>
    <submittedName>
        <fullName evidence="3">MobF family relaxase</fullName>
    </submittedName>
</protein>
<dbReference type="Pfam" id="PF08751">
    <property type="entry name" value="TrwC"/>
    <property type="match status" value="1"/>
</dbReference>
<dbReference type="NCBIfam" id="TIGR03696">
    <property type="entry name" value="Rhs_assc_core"/>
    <property type="match status" value="1"/>
</dbReference>
<dbReference type="PANTHER" id="PTHR32305">
    <property type="match status" value="1"/>
</dbReference>
<name>A0ABW6ZAC9_9ACTN</name>
<evidence type="ECO:0000313" key="4">
    <source>
        <dbReference type="Proteomes" id="UP001603418"/>
    </source>
</evidence>
<dbReference type="NCBIfam" id="NF041492">
    <property type="entry name" value="MobF"/>
    <property type="match status" value="1"/>
</dbReference>
<organism evidence="3 4">
    <name type="scientific">Streptomyces eurythermus</name>
    <dbReference type="NCBI Taxonomy" id="42237"/>
    <lineage>
        <taxon>Bacteria</taxon>
        <taxon>Bacillati</taxon>
        <taxon>Actinomycetota</taxon>
        <taxon>Actinomycetes</taxon>
        <taxon>Kitasatosporales</taxon>
        <taxon>Streptomycetaceae</taxon>
        <taxon>Streptomyces</taxon>
    </lineage>
</organism>
<proteinExistence type="predicted"/>
<dbReference type="SUPFAM" id="SSF55464">
    <property type="entry name" value="Origin of replication-binding domain, RBD-like"/>
    <property type="match status" value="1"/>
</dbReference>
<feature type="region of interest" description="Disordered" evidence="1">
    <location>
        <begin position="580"/>
        <end position="703"/>
    </location>
</feature>
<feature type="region of interest" description="Disordered" evidence="1">
    <location>
        <begin position="463"/>
        <end position="503"/>
    </location>
</feature>
<feature type="domain" description="TrwC relaxase" evidence="2">
    <location>
        <begin position="10"/>
        <end position="341"/>
    </location>
</feature>
<dbReference type="Proteomes" id="UP001603418">
    <property type="component" value="Unassembled WGS sequence"/>
</dbReference>
<dbReference type="EMBL" id="JBICBM010000029">
    <property type="protein sequence ID" value="MFF9887400.1"/>
    <property type="molecule type" value="Genomic_DNA"/>
</dbReference>
<dbReference type="RefSeq" id="WP_244405292.1">
    <property type="nucleotide sequence ID" value="NZ_JBFACJ010000036.1"/>
</dbReference>
<evidence type="ECO:0000313" key="3">
    <source>
        <dbReference type="EMBL" id="MFF9887400.1"/>
    </source>
</evidence>
<feature type="compositionally biased region" description="Polar residues" evidence="1">
    <location>
        <begin position="674"/>
        <end position="686"/>
    </location>
</feature>
<gene>
    <name evidence="3" type="primary">mobF</name>
    <name evidence="3" type="ORF">ACF1HC_38420</name>
</gene>
<comment type="caution">
    <text evidence="3">The sequence shown here is derived from an EMBL/GenBank/DDBJ whole genome shotgun (WGS) entry which is preliminary data.</text>
</comment>
<dbReference type="InterPro" id="IPR050708">
    <property type="entry name" value="T6SS_VgrG/RHS"/>
</dbReference>
<dbReference type="Gene3D" id="2.180.10.10">
    <property type="entry name" value="RHS repeat-associated core"/>
    <property type="match status" value="1"/>
</dbReference>
<dbReference type="InterPro" id="IPR022385">
    <property type="entry name" value="Rhs_assc_core"/>
</dbReference>
<evidence type="ECO:0000256" key="1">
    <source>
        <dbReference type="SAM" id="MobiDB-lite"/>
    </source>
</evidence>
<dbReference type="PANTHER" id="PTHR32305:SF15">
    <property type="entry name" value="PROTEIN RHSA-RELATED"/>
    <property type="match status" value="1"/>
</dbReference>
<accession>A0ABW6ZAC9</accession>
<sequence length="844" mass="91411">MTVDIRVIRAGQMYRYYLRETVVGDGRRPARTPLRAAQEQAGVPVGRWMGRGLAVLGLTAGEEVTEAQLRNLFGERGRHPYADRIEADRLAKGESAKKAFKAGALGRHVTVTGVDFVFRPQPTIYLLWAFGDEETRRVIEAAHEQAIERVLEWIEDEVAVIRYGKDGIYRVRPPGGLVAARFRHYEARSGRPLLHDHLLLSVKGQRLDGKWGSIHTTALHENTVAASALYNELVAAEVCEALGLATEPRIVTPGRRPVMEIAGVPHELIRWTSRRSDQIAACLAEPEHEYVTAVDDDGEPLFLPVVSERARAKMNQIAARKTRPPKQKTQPLAQLRAWWKVSAILTSKVAADVITSLLEHARAAAAIRARVTATVDVALAAVDVTATVFVMNEGGRFHRRHLLAEARRYLALVLLGRRRDPGLDEEIVAVAISTHCLDITEPTTTIGLLADYRLYTARWDLADLPARPRPPTPAPDPDRQPPADPREPAALRPPGQDAGEWEIPRIPLQHDRAALAGAVLREKLRTTTATAVRGRAYDVVTHQQAAMPEQLLAPEPADPEHDDQEPEAGRPEAIDMTALRPAGIPHGHGSPRSHRRPTAPHPGGGHQDGQRLPRPREPPHRTSRRRRGAPGRPAGAPPTAARTAPRPGGRPLSGPDGAQPVRWCAPGDARLHSTEWSPPSERTATYTYGPYGEPRTNSGTQQPFRYTSAYLDPTGLYKMGARYYDPDLGRFTQPDPSGQEQNPYLYAAGDPVNGTDPTGLSAWDVLGTAGDVIQAGAHLFQGNTQGLWGDVAGFVAGAAVGSLCESVMLGGAPVTGGASAIGGQAVCFAGAWGASQAASNLVSG</sequence>
<feature type="compositionally biased region" description="Low complexity" evidence="1">
    <location>
        <begin position="630"/>
        <end position="650"/>
    </location>
</feature>
<reference evidence="3 4" key="1">
    <citation type="submission" date="2024-10" db="EMBL/GenBank/DDBJ databases">
        <title>The Natural Products Discovery Center: Release of the First 8490 Sequenced Strains for Exploring Actinobacteria Biosynthetic Diversity.</title>
        <authorList>
            <person name="Kalkreuter E."/>
            <person name="Kautsar S.A."/>
            <person name="Yang D."/>
            <person name="Bader C.D."/>
            <person name="Teijaro C.N."/>
            <person name="Fluegel L."/>
            <person name="Davis C.M."/>
            <person name="Simpson J.R."/>
            <person name="Lauterbach L."/>
            <person name="Steele A.D."/>
            <person name="Gui C."/>
            <person name="Meng S."/>
            <person name="Li G."/>
            <person name="Viehrig K."/>
            <person name="Ye F."/>
            <person name="Su P."/>
            <person name="Kiefer A.F."/>
            <person name="Nichols A."/>
            <person name="Cepeda A.J."/>
            <person name="Yan W."/>
            <person name="Fan B."/>
            <person name="Jiang Y."/>
            <person name="Adhikari A."/>
            <person name="Zheng C.-J."/>
            <person name="Schuster L."/>
            <person name="Cowan T.M."/>
            <person name="Smanski M.J."/>
            <person name="Chevrette M.G."/>
            <person name="De Carvalho L.P.S."/>
            <person name="Shen B."/>
        </authorList>
    </citation>
    <scope>NUCLEOTIDE SEQUENCE [LARGE SCALE GENOMIC DNA]</scope>
    <source>
        <strain evidence="3 4">NPDC013366</strain>
    </source>
</reference>
<feature type="compositionally biased region" description="Basic and acidic residues" evidence="1">
    <location>
        <begin position="608"/>
        <end position="620"/>
    </location>
</feature>
<evidence type="ECO:0000259" key="2">
    <source>
        <dbReference type="Pfam" id="PF08751"/>
    </source>
</evidence>